<sequence>MPLMLFMVVARWAAARAQAGVYHEGVDLLQRRLDLEQTNLCNSPIAPEDTIRPIEEVASLRGEDGWCYFGSTGLWARNCGLSRRSKNMMVFVLTYEVGYIPVLAGPWATEKALFFEDGRRMTLRDHDMPLDDAYCFVNGWYNLPRAQVVKNFTFLEEVSEAACKDLEKKVPNYHSITLSDIYAEADQSQAILVELMASSSPVVYANQTLLLARPKIASVPGTQRQAGKDRAMCCSRSAPEAEELSVTLPIARNAAVWSGASCATLPGANALSLCRPRHEAGCAGIFVAA</sequence>
<comment type="caution">
    <text evidence="2">The sequence shown here is derived from an EMBL/GenBank/DDBJ whole genome shotgun (WGS) entry which is preliminary data.</text>
</comment>
<dbReference type="AlphaFoldDB" id="A0AA36HL07"/>
<evidence type="ECO:0000313" key="3">
    <source>
        <dbReference type="Proteomes" id="UP001178507"/>
    </source>
</evidence>
<evidence type="ECO:0000313" key="2">
    <source>
        <dbReference type="EMBL" id="CAJ1371126.1"/>
    </source>
</evidence>
<feature type="chain" id="PRO_5041451776" evidence="1">
    <location>
        <begin position="20"/>
        <end position="289"/>
    </location>
</feature>
<accession>A0AA36HL07</accession>
<keyword evidence="3" id="KW-1185">Reference proteome</keyword>
<reference evidence="2" key="1">
    <citation type="submission" date="2023-08" db="EMBL/GenBank/DDBJ databases">
        <authorList>
            <person name="Chen Y."/>
            <person name="Shah S."/>
            <person name="Dougan E. K."/>
            <person name="Thang M."/>
            <person name="Chan C."/>
        </authorList>
    </citation>
    <scope>NUCLEOTIDE SEQUENCE</scope>
</reference>
<protein>
    <submittedName>
        <fullName evidence="2">Uncharacterized protein</fullName>
    </submittedName>
</protein>
<gene>
    <name evidence="2" type="ORF">EVOR1521_LOCUS1518</name>
</gene>
<proteinExistence type="predicted"/>
<feature type="signal peptide" evidence="1">
    <location>
        <begin position="1"/>
        <end position="19"/>
    </location>
</feature>
<dbReference type="EMBL" id="CAUJNA010000057">
    <property type="protein sequence ID" value="CAJ1371126.1"/>
    <property type="molecule type" value="Genomic_DNA"/>
</dbReference>
<dbReference type="Proteomes" id="UP001178507">
    <property type="component" value="Unassembled WGS sequence"/>
</dbReference>
<evidence type="ECO:0000256" key="1">
    <source>
        <dbReference type="SAM" id="SignalP"/>
    </source>
</evidence>
<name>A0AA36HL07_9DINO</name>
<organism evidence="2 3">
    <name type="scientific">Effrenium voratum</name>
    <dbReference type="NCBI Taxonomy" id="2562239"/>
    <lineage>
        <taxon>Eukaryota</taxon>
        <taxon>Sar</taxon>
        <taxon>Alveolata</taxon>
        <taxon>Dinophyceae</taxon>
        <taxon>Suessiales</taxon>
        <taxon>Symbiodiniaceae</taxon>
        <taxon>Effrenium</taxon>
    </lineage>
</organism>
<keyword evidence="1" id="KW-0732">Signal</keyword>